<dbReference type="PANTHER" id="PTHR30344:SF1">
    <property type="entry name" value="6-PHOSPHOGLUCONOLACTONASE"/>
    <property type="match status" value="1"/>
</dbReference>
<evidence type="ECO:0000256" key="2">
    <source>
        <dbReference type="SAM" id="SignalP"/>
    </source>
</evidence>
<dbReference type="InterPro" id="IPR019405">
    <property type="entry name" value="Lactonase_7-beta_prop"/>
</dbReference>
<reference evidence="3" key="1">
    <citation type="submission" date="2009-11" db="EMBL/GenBank/DDBJ databases">
        <authorList>
            <consortium name="The Broad Institute Genome Sequencing Platform"/>
            <person name="Ward D."/>
            <person name="Feldgarden M."/>
            <person name="Earl A."/>
            <person name="Young S.K."/>
            <person name="Zeng Q."/>
            <person name="Koehrsen M."/>
            <person name="Alvarado L."/>
            <person name="Berlin A."/>
            <person name="Bochicchio J."/>
            <person name="Borenstein D."/>
            <person name="Chapman S.B."/>
            <person name="Chen Z."/>
            <person name="Engels R."/>
            <person name="Freedman E."/>
            <person name="Gellesch M."/>
            <person name="Goldberg J."/>
            <person name="Griggs A."/>
            <person name="Gujja S."/>
            <person name="Heilman E."/>
            <person name="Heiman D."/>
            <person name="Hepburn T."/>
            <person name="Howarth C."/>
            <person name="Jen D."/>
            <person name="Larson L."/>
            <person name="Lewis B."/>
            <person name="Mehta T."/>
            <person name="Park D."/>
            <person name="Pearson M."/>
            <person name="Roberts A."/>
            <person name="Saif S."/>
            <person name="Shea T."/>
            <person name="Shenoy N."/>
            <person name="Sisk P."/>
            <person name="Stolte C."/>
            <person name="Sykes S."/>
            <person name="Thomson T."/>
            <person name="Walk T."/>
            <person name="White J."/>
            <person name="Yandava C."/>
            <person name="Izard J."/>
            <person name="Baranova O.V."/>
            <person name="Blanton J.M."/>
            <person name="Tanner A.C."/>
            <person name="Dewhirst F.E."/>
            <person name="Haas B."/>
            <person name="Nusbaum C."/>
            <person name="Birren B."/>
        </authorList>
    </citation>
    <scope>NUCLEOTIDE SEQUENCE [LARGE SCALE GENOMIC DNA]</scope>
    <source>
        <strain evidence="3">1-1 BBBD Race 1</strain>
    </source>
</reference>
<keyword evidence="5" id="KW-1185">Reference proteome</keyword>
<dbReference type="PANTHER" id="PTHR30344">
    <property type="entry name" value="6-PHOSPHOGLUCONOLACTONASE-RELATED"/>
    <property type="match status" value="1"/>
</dbReference>
<sequence length="400" mass="42737">MISMAIHKTISISTLAWFAIWCQISSAAPNLLDTLPASLQLYIGGESKEVKLFAFDTVQSTFTMQKATDSLGSNALWLDFDRSNKFILSTSAANFDKKEKTGGIFSAAVAADGTLQHVNAVPSPEAPVSLEVSPDGKLVMVASFNGASLTSYRLAADGKLSLPVQTFAFTGSGPIKSRQAAASAHQVKFDPSGTLLLVPDLGSDRIRSFSLDRVGNLKRNSDIAVKEGCGPRHLTFAPQRKGGPLRFYLICELSNEIFLIELPDARAKTAARIQNVTTLPQGANPKTFNAAEILLSPDGRFIYATNRQKDPAGRVDDNTFAIFARNENTDLLTPIGFSPAGGKGPRHCAFSPDKAASFMVVTNGESNLVTVHRRNVTSGALAEVASVPFEAAAVALFRVV</sequence>
<dbReference type="InterPro" id="IPR015943">
    <property type="entry name" value="WD40/YVTN_repeat-like_dom_sf"/>
</dbReference>
<protein>
    <recommendedName>
        <fullName evidence="6">6-phosphogluconolactonase</fullName>
    </recommendedName>
</protein>
<dbReference type="InterPro" id="IPR011048">
    <property type="entry name" value="Haem_d1_sf"/>
</dbReference>
<comment type="similarity">
    <text evidence="1">Belongs to the cycloisomerase 2 family.</text>
</comment>
<keyword evidence="2" id="KW-0732">Signal</keyword>
<name>A0A180H3M4_PUCT1</name>
<dbReference type="VEuPathDB" id="FungiDB:PTTG_02345"/>
<evidence type="ECO:0008006" key="6">
    <source>
        <dbReference type="Google" id="ProtNLM"/>
    </source>
</evidence>
<feature type="chain" id="PRO_5008110610" description="6-phosphogluconolactonase" evidence="2">
    <location>
        <begin position="28"/>
        <end position="400"/>
    </location>
</feature>
<feature type="signal peptide" evidence="2">
    <location>
        <begin position="1"/>
        <end position="27"/>
    </location>
</feature>
<evidence type="ECO:0000313" key="3">
    <source>
        <dbReference type="EMBL" id="OAV99122.1"/>
    </source>
</evidence>
<dbReference type="AlphaFoldDB" id="A0A180H3M4"/>
<reference evidence="3" key="2">
    <citation type="submission" date="2016-05" db="EMBL/GenBank/DDBJ databases">
        <title>Comparative analysis highlights variable genome content of wheat rusts and divergence of the mating loci.</title>
        <authorList>
            <person name="Cuomo C.A."/>
            <person name="Bakkeren G."/>
            <person name="Szabo L."/>
            <person name="Khalil H."/>
            <person name="Joly D."/>
            <person name="Goldberg J."/>
            <person name="Young S."/>
            <person name="Zeng Q."/>
            <person name="Fellers J."/>
        </authorList>
    </citation>
    <scope>NUCLEOTIDE SEQUENCE [LARGE SCALE GENOMIC DNA]</scope>
    <source>
        <strain evidence="3">1-1 BBBD Race 1</strain>
    </source>
</reference>
<dbReference type="EMBL" id="ADAS02000004">
    <property type="protein sequence ID" value="OAV99122.1"/>
    <property type="molecule type" value="Genomic_DNA"/>
</dbReference>
<dbReference type="Pfam" id="PF10282">
    <property type="entry name" value="Lactonase"/>
    <property type="match status" value="1"/>
</dbReference>
<dbReference type="GO" id="GO:0017057">
    <property type="term" value="F:6-phosphogluconolactonase activity"/>
    <property type="evidence" value="ECO:0007669"/>
    <property type="project" value="TreeGrafter"/>
</dbReference>
<dbReference type="SUPFAM" id="SSF51004">
    <property type="entry name" value="C-terminal (heme d1) domain of cytochrome cd1-nitrite reductase"/>
    <property type="match status" value="1"/>
</dbReference>
<organism evidence="3">
    <name type="scientific">Puccinia triticina (isolate 1-1 / race 1 (BBBD))</name>
    <name type="common">Brown leaf rust fungus</name>
    <dbReference type="NCBI Taxonomy" id="630390"/>
    <lineage>
        <taxon>Eukaryota</taxon>
        <taxon>Fungi</taxon>
        <taxon>Dikarya</taxon>
        <taxon>Basidiomycota</taxon>
        <taxon>Pucciniomycotina</taxon>
        <taxon>Pucciniomycetes</taxon>
        <taxon>Pucciniales</taxon>
        <taxon>Pucciniaceae</taxon>
        <taxon>Puccinia</taxon>
    </lineage>
</organism>
<dbReference type="Gene3D" id="2.130.10.10">
    <property type="entry name" value="YVTN repeat-like/Quinoprotein amine dehydrogenase"/>
    <property type="match status" value="1"/>
</dbReference>
<evidence type="ECO:0000256" key="1">
    <source>
        <dbReference type="ARBA" id="ARBA00005564"/>
    </source>
</evidence>
<dbReference type="OrthoDB" id="9972196at2759"/>
<gene>
    <name evidence="3" type="ORF">PTTG_02345</name>
</gene>
<evidence type="ECO:0000313" key="5">
    <source>
        <dbReference type="Proteomes" id="UP000005240"/>
    </source>
</evidence>
<accession>A0A180H3M4</accession>
<reference evidence="4" key="4">
    <citation type="submission" date="2025-05" db="UniProtKB">
        <authorList>
            <consortium name="EnsemblFungi"/>
        </authorList>
    </citation>
    <scope>IDENTIFICATION</scope>
    <source>
        <strain evidence="4">isolate 1-1 / race 1 (BBBD)</strain>
    </source>
</reference>
<dbReference type="InterPro" id="IPR050282">
    <property type="entry name" value="Cycloisomerase_2"/>
</dbReference>
<proteinExistence type="inferred from homology"/>
<reference evidence="4 5" key="3">
    <citation type="journal article" date="2017" name="G3 (Bethesda)">
        <title>Comparative analysis highlights variable genome content of wheat rusts and divergence of the mating loci.</title>
        <authorList>
            <person name="Cuomo C.A."/>
            <person name="Bakkeren G."/>
            <person name="Khalil H.B."/>
            <person name="Panwar V."/>
            <person name="Joly D."/>
            <person name="Linning R."/>
            <person name="Sakthikumar S."/>
            <person name="Song X."/>
            <person name="Adiconis X."/>
            <person name="Fan L."/>
            <person name="Goldberg J.M."/>
            <person name="Levin J.Z."/>
            <person name="Young S."/>
            <person name="Zeng Q."/>
            <person name="Anikster Y."/>
            <person name="Bruce M."/>
            <person name="Wang M."/>
            <person name="Yin C."/>
            <person name="McCallum B."/>
            <person name="Szabo L.J."/>
            <person name="Hulbert S."/>
            <person name="Chen X."/>
            <person name="Fellers J.P."/>
        </authorList>
    </citation>
    <scope>NUCLEOTIDE SEQUENCE</scope>
    <source>
        <strain evidence="4">isolate 1-1 / race 1 (BBBD)</strain>
        <strain evidence="5">Isolate 1-1 / race 1 (BBBD)</strain>
    </source>
</reference>
<dbReference type="Proteomes" id="UP000005240">
    <property type="component" value="Unassembled WGS sequence"/>
</dbReference>
<evidence type="ECO:0000313" key="4">
    <source>
        <dbReference type="EnsemblFungi" id="PTTG_02345-t43_1-p1"/>
    </source>
</evidence>
<dbReference type="EnsemblFungi" id="PTTG_02345-t43_1">
    <property type="protein sequence ID" value="PTTG_02345-t43_1-p1"/>
    <property type="gene ID" value="PTTG_02345"/>
</dbReference>
<dbReference type="STRING" id="630390.A0A180H3M4"/>